<dbReference type="InterPro" id="IPR001806">
    <property type="entry name" value="Small_GTPase"/>
</dbReference>
<feature type="transmembrane region" description="Helical" evidence="4">
    <location>
        <begin position="47"/>
        <end position="67"/>
    </location>
</feature>
<dbReference type="NCBIfam" id="TIGR00231">
    <property type="entry name" value="small_GTP"/>
    <property type="match status" value="1"/>
</dbReference>
<keyword evidence="4" id="KW-0472">Membrane</keyword>
<evidence type="ECO:0000256" key="3">
    <source>
        <dbReference type="PROSITE-ProRule" id="PRU00290"/>
    </source>
</evidence>
<dbReference type="EMBL" id="OA889250">
    <property type="protein sequence ID" value="CAD7284178.1"/>
    <property type="molecule type" value="Genomic_DNA"/>
</dbReference>
<evidence type="ECO:0000256" key="2">
    <source>
        <dbReference type="ARBA" id="ARBA00022741"/>
    </source>
</evidence>
<dbReference type="GO" id="GO:0016020">
    <property type="term" value="C:membrane"/>
    <property type="evidence" value="ECO:0007669"/>
    <property type="project" value="InterPro"/>
</dbReference>
<name>A0A7R9GKW6_9CRUS</name>
<gene>
    <name evidence="6" type="ORF">NMOB1V02_LOCUS11785</name>
</gene>
<feature type="non-terminal residue" evidence="6">
    <location>
        <position position="1"/>
    </location>
</feature>
<evidence type="ECO:0000313" key="7">
    <source>
        <dbReference type="Proteomes" id="UP000678499"/>
    </source>
</evidence>
<dbReference type="PROSITE" id="PS50892">
    <property type="entry name" value="V_SNARE"/>
    <property type="match status" value="1"/>
</dbReference>
<dbReference type="InterPro" id="IPR027417">
    <property type="entry name" value="P-loop_NTPase"/>
</dbReference>
<dbReference type="InterPro" id="IPR005225">
    <property type="entry name" value="Small_GTP-bd"/>
</dbReference>
<dbReference type="Gene3D" id="3.40.50.300">
    <property type="entry name" value="P-loop containing nucleotide triphosphate hydrolases"/>
    <property type="match status" value="1"/>
</dbReference>
<dbReference type="SMART" id="SM00175">
    <property type="entry name" value="RAB"/>
    <property type="match status" value="1"/>
</dbReference>
<keyword evidence="4" id="KW-0812">Transmembrane</keyword>
<dbReference type="FunFam" id="3.40.50.300:FF:001447">
    <property type="entry name" value="Ras-related protein Rab-1B"/>
    <property type="match status" value="1"/>
</dbReference>
<dbReference type="GO" id="GO:0016192">
    <property type="term" value="P:vesicle-mediated transport"/>
    <property type="evidence" value="ECO:0007669"/>
    <property type="project" value="InterPro"/>
</dbReference>
<dbReference type="SMART" id="SM00173">
    <property type="entry name" value="RAS"/>
    <property type="match status" value="1"/>
</dbReference>
<dbReference type="EMBL" id="CAJPEX010007213">
    <property type="protein sequence ID" value="CAG0924330.1"/>
    <property type="molecule type" value="Genomic_DNA"/>
</dbReference>
<dbReference type="InterPro" id="IPR042855">
    <property type="entry name" value="V_SNARE_CC"/>
</dbReference>
<comment type="similarity">
    <text evidence="1">Belongs to the small GTPase superfamily. Rab family.</text>
</comment>
<dbReference type="SMART" id="SM00176">
    <property type="entry name" value="RAN"/>
    <property type="match status" value="1"/>
</dbReference>
<reference evidence="6" key="1">
    <citation type="submission" date="2020-11" db="EMBL/GenBank/DDBJ databases">
        <authorList>
            <person name="Tran Van P."/>
        </authorList>
    </citation>
    <scope>NUCLEOTIDE SEQUENCE</scope>
</reference>
<dbReference type="PROSITE" id="PS00417">
    <property type="entry name" value="SYNAPTOBREVIN"/>
    <property type="match status" value="1"/>
</dbReference>
<keyword evidence="2" id="KW-0547">Nucleotide-binding</keyword>
<dbReference type="PROSITE" id="PS51419">
    <property type="entry name" value="RAB"/>
    <property type="match status" value="1"/>
</dbReference>
<dbReference type="Pfam" id="PF00957">
    <property type="entry name" value="Synaptobrevin"/>
    <property type="match status" value="1"/>
</dbReference>
<dbReference type="GO" id="GO:0003924">
    <property type="term" value="F:GTPase activity"/>
    <property type="evidence" value="ECO:0007669"/>
    <property type="project" value="InterPro"/>
</dbReference>
<evidence type="ECO:0000256" key="4">
    <source>
        <dbReference type="SAM" id="Phobius"/>
    </source>
</evidence>
<dbReference type="PRINTS" id="PR00219">
    <property type="entry name" value="SYNAPTOBREVN"/>
</dbReference>
<dbReference type="SUPFAM" id="SSF52540">
    <property type="entry name" value="P-loop containing nucleoside triphosphate hydrolases"/>
    <property type="match status" value="1"/>
</dbReference>
<keyword evidence="3" id="KW-0175">Coiled coil</keyword>
<dbReference type="AlphaFoldDB" id="A0A7R9GKW6"/>
<evidence type="ECO:0000256" key="1">
    <source>
        <dbReference type="ARBA" id="ARBA00006270"/>
    </source>
</evidence>
<dbReference type="Proteomes" id="UP000678499">
    <property type="component" value="Unassembled WGS sequence"/>
</dbReference>
<sequence>NVEKVLERDQKLSELDDRADALQQGASQFEQSAGKLKNKFWLQNMKMMIMMGVVGLIFVLILGCKLVERYLMDGFQPQQLSTYALTLYRHRTVVDGEKVLIDFWDTAGQEIFQSMHASYYYQAHACILVFDATRKVTYKNLTNWYQEMRQYRPEIPCVCAVNKIDTNMEVTEKTFNFTEKHKVPMYYVSASNGTNVVKLFTDAISMAMKYKKNPTDFTDLVLDELERDEN</sequence>
<proteinExistence type="inferred from homology"/>
<feature type="domain" description="V-SNARE coiled-coil homology" evidence="5">
    <location>
        <begin position="1"/>
        <end position="43"/>
    </location>
</feature>
<dbReference type="OrthoDB" id="48625at2759"/>
<dbReference type="Gene3D" id="1.20.5.110">
    <property type="match status" value="1"/>
</dbReference>
<dbReference type="PANTHER" id="PTHR47978">
    <property type="match status" value="1"/>
</dbReference>
<dbReference type="GO" id="GO:0005525">
    <property type="term" value="F:GTP binding"/>
    <property type="evidence" value="ECO:0007669"/>
    <property type="project" value="InterPro"/>
</dbReference>
<evidence type="ECO:0000313" key="6">
    <source>
        <dbReference type="EMBL" id="CAD7284178.1"/>
    </source>
</evidence>
<protein>
    <recommendedName>
        <fullName evidence="5">V-SNARE coiled-coil homology domain-containing protein</fullName>
    </recommendedName>
</protein>
<evidence type="ECO:0000259" key="5">
    <source>
        <dbReference type="PROSITE" id="PS50892"/>
    </source>
</evidence>
<dbReference type="SMART" id="SM00174">
    <property type="entry name" value="RHO"/>
    <property type="match status" value="1"/>
</dbReference>
<accession>A0A7R9GKW6</accession>
<dbReference type="InterPro" id="IPR001388">
    <property type="entry name" value="Synaptobrevin-like"/>
</dbReference>
<keyword evidence="4" id="KW-1133">Transmembrane helix</keyword>
<organism evidence="6">
    <name type="scientific">Notodromas monacha</name>
    <dbReference type="NCBI Taxonomy" id="399045"/>
    <lineage>
        <taxon>Eukaryota</taxon>
        <taxon>Metazoa</taxon>
        <taxon>Ecdysozoa</taxon>
        <taxon>Arthropoda</taxon>
        <taxon>Crustacea</taxon>
        <taxon>Oligostraca</taxon>
        <taxon>Ostracoda</taxon>
        <taxon>Podocopa</taxon>
        <taxon>Podocopida</taxon>
        <taxon>Cypridocopina</taxon>
        <taxon>Cypridoidea</taxon>
        <taxon>Cyprididae</taxon>
        <taxon>Notodromas</taxon>
    </lineage>
</organism>
<keyword evidence="7" id="KW-1185">Reference proteome</keyword>
<dbReference type="SUPFAM" id="SSF58038">
    <property type="entry name" value="SNARE fusion complex"/>
    <property type="match status" value="1"/>
</dbReference>
<dbReference type="Pfam" id="PF00071">
    <property type="entry name" value="Ras"/>
    <property type="match status" value="1"/>
</dbReference>